<dbReference type="Pfam" id="PF03159">
    <property type="entry name" value="XRN_N"/>
    <property type="match status" value="1"/>
</dbReference>
<reference evidence="15 16" key="1">
    <citation type="submission" date="2024-03" db="EMBL/GenBank/DDBJ databases">
        <title>Adaptation during the transition from Ophiocordyceps entomopathogen to insect associate is accompanied by gene loss and intensified selection.</title>
        <authorList>
            <person name="Ward C.M."/>
            <person name="Onetto C.A."/>
            <person name="Borneman A.R."/>
        </authorList>
    </citation>
    <scope>NUCLEOTIDE SEQUENCE [LARGE SCALE GENOMIC DNA]</scope>
    <source>
        <strain evidence="15">AWRI1</strain>
        <tissue evidence="15">Single Adult Female</tissue>
    </source>
</reference>
<dbReference type="PANTHER" id="PTHR12341:SF41">
    <property type="entry name" value="5'-3' EXORIBONUCLEASE 2"/>
    <property type="match status" value="1"/>
</dbReference>
<keyword evidence="8" id="KW-0862">Zinc</keyword>
<evidence type="ECO:0000256" key="9">
    <source>
        <dbReference type="ARBA" id="ARBA00022839"/>
    </source>
</evidence>
<evidence type="ECO:0000256" key="2">
    <source>
        <dbReference type="ARBA" id="ARBA00006994"/>
    </source>
</evidence>
<evidence type="ECO:0000259" key="13">
    <source>
        <dbReference type="Pfam" id="PF03159"/>
    </source>
</evidence>
<gene>
    <name evidence="15" type="ORF">V9T40_014883</name>
</gene>
<comment type="caution">
    <text evidence="15">The sequence shown here is derived from an EMBL/GenBank/DDBJ whole genome shotgun (WGS) entry which is preliminary data.</text>
</comment>
<dbReference type="InterPro" id="IPR004859">
    <property type="entry name" value="Xrn1_N"/>
</dbReference>
<keyword evidence="4 11" id="KW-0540">Nuclease</keyword>
<dbReference type="GO" id="GO:0003723">
    <property type="term" value="F:RNA binding"/>
    <property type="evidence" value="ECO:0007669"/>
    <property type="project" value="TreeGrafter"/>
</dbReference>
<keyword evidence="3 11" id="KW-0507">mRNA processing</keyword>
<sequence>MGVPAFFRWLSRKYPSVIVNCVEVKPKDVDGNLVTVDPTEPNPNGIEFDNLYLDMNGIIHPCTHPEDKPAPRDEDEMMVAIFEAIDRLLNIVRPRKILYMAVDGVAPRAKMNQQRSRRFRASKESSEKAVEVAKIRAKLEAEGAILPPPKDDSSHFDSNCITPGTPFMDRLSKCLHYYAHNLLNNNPAWKDLKIILSDANVPGEGEHKIMDFIRKQRAQPNHDPNTVHCLCGADADLMMLGLATHEPHFYIIREEFKPNMDRPCELCGVVGHNLQDCQGLERNQEVLPAFSSEVQFIYVRLSVLREYLKRELDMPGLPFPYDFERVIDDWVFMCFFVGNDFLPHLPSLEIREGAIDRLVGLYKKAVYKTGGYLTDNGIASLSRVQMIMSELGIVEDQIFKKRQQTEEMFRARDKAKRKRMKMDRTHKPTRLLGGQYTPAPIRNTNTIVNPRQEIYQQRVESMHTSAAANGSTEQQGVKRTITEADIDSDDEPLPNDEVRLWESGFKDRYYESKFDVTTDNIAFRHKVGLEYVRGLCWVLHYYYQGCASWDWYYPYHYAPFASDFVNIAANPVVFKKGTKPFKPLEQLMSVFPAASKKHVPEPWSRLMFEPFSPVIDFYPEDFKLDLNGKKFAWQGVALLPFVDETRLHKALAPLYPLLTDDEVRRNSLGDDRLYISRYNTSYSFLNGLYDSKANFDSEQSLLADGMRCVVLLAIDNVVCGGSLVSPVRGLQVIRDNKVVCVRLRNNTYPENHIFPTKRLPGAEDPPTILKPQGLSEDMSYKWKPRIGMVPATQVASLGLPGHRMLGHYTHQNRDNGAGQYRAVAPPYVPNNRYNDRNAQQSSRDRRNPGYSTSDYRPPSLFAQSRREQGGYRESNYSRGSRYQDSSSSARSVRGHPPSYHANPSNRTSYERNQPSYQNRNPGYQTYQPHLNRVRIFVYDINRT</sequence>
<evidence type="ECO:0000256" key="3">
    <source>
        <dbReference type="ARBA" id="ARBA00022664"/>
    </source>
</evidence>
<dbReference type="CDD" id="cd18673">
    <property type="entry name" value="PIN_XRN1-2-like"/>
    <property type="match status" value="1"/>
</dbReference>
<evidence type="ECO:0000256" key="7">
    <source>
        <dbReference type="ARBA" id="ARBA00022801"/>
    </source>
</evidence>
<dbReference type="AlphaFoldDB" id="A0AAN9TLQ8"/>
<dbReference type="GO" id="GO:0000956">
    <property type="term" value="P:nuclear-transcribed mRNA catabolic process"/>
    <property type="evidence" value="ECO:0007669"/>
    <property type="project" value="TreeGrafter"/>
</dbReference>
<keyword evidence="16" id="KW-1185">Reference proteome</keyword>
<dbReference type="EC" id="3.1.13.-" evidence="11"/>
<evidence type="ECO:0000256" key="6">
    <source>
        <dbReference type="ARBA" id="ARBA00022771"/>
    </source>
</evidence>
<feature type="compositionally biased region" description="Low complexity" evidence="12">
    <location>
        <begin position="877"/>
        <end position="891"/>
    </location>
</feature>
<proteinExistence type="inferred from homology"/>
<name>A0AAN9TLQ8_9HEMI</name>
<evidence type="ECO:0000256" key="10">
    <source>
        <dbReference type="ARBA" id="ARBA00023242"/>
    </source>
</evidence>
<feature type="domain" description="Xrn1 N-terminal" evidence="13">
    <location>
        <begin position="1"/>
        <end position="255"/>
    </location>
</feature>
<dbReference type="Gene3D" id="3.40.50.12390">
    <property type="match status" value="2"/>
</dbReference>
<protein>
    <recommendedName>
        <fullName evidence="11">5'-3' exoribonuclease</fullName>
        <ecNumber evidence="11">3.1.13.-</ecNumber>
    </recommendedName>
</protein>
<dbReference type="FunFam" id="1.25.40.1050:FF:000002">
    <property type="entry name" value="5'-3' exoribonuclease"/>
    <property type="match status" value="1"/>
</dbReference>
<feature type="region of interest" description="Disordered" evidence="12">
    <location>
        <begin position="805"/>
        <end position="925"/>
    </location>
</feature>
<dbReference type="GO" id="GO:0008270">
    <property type="term" value="F:zinc ion binding"/>
    <property type="evidence" value="ECO:0007669"/>
    <property type="project" value="UniProtKB-KW"/>
</dbReference>
<evidence type="ECO:0000256" key="12">
    <source>
        <dbReference type="SAM" id="MobiDB-lite"/>
    </source>
</evidence>
<feature type="compositionally biased region" description="Polar residues" evidence="12">
    <location>
        <begin position="901"/>
        <end position="925"/>
    </location>
</feature>
<dbReference type="GO" id="GO:0006397">
    <property type="term" value="P:mRNA processing"/>
    <property type="evidence" value="ECO:0007669"/>
    <property type="project" value="UniProtKB-UniRule"/>
</dbReference>
<dbReference type="GO" id="GO:0005634">
    <property type="term" value="C:nucleus"/>
    <property type="evidence" value="ECO:0007669"/>
    <property type="project" value="UniProtKB-SubCell"/>
</dbReference>
<comment type="subcellular location">
    <subcellularLocation>
        <location evidence="1">Nucleus</location>
    </subcellularLocation>
</comment>
<dbReference type="Pfam" id="PF17846">
    <property type="entry name" value="XRN_M"/>
    <property type="match status" value="1"/>
</dbReference>
<dbReference type="Proteomes" id="UP001367676">
    <property type="component" value="Unassembled WGS sequence"/>
</dbReference>
<keyword evidence="5" id="KW-0479">Metal-binding</keyword>
<keyword evidence="10" id="KW-0539">Nucleus</keyword>
<evidence type="ECO:0000256" key="1">
    <source>
        <dbReference type="ARBA" id="ARBA00004123"/>
    </source>
</evidence>
<dbReference type="PIRSF" id="PIRSF037239">
    <property type="entry name" value="Exonuclease_Xrn2"/>
    <property type="match status" value="1"/>
</dbReference>
<evidence type="ECO:0000256" key="4">
    <source>
        <dbReference type="ARBA" id="ARBA00022722"/>
    </source>
</evidence>
<dbReference type="EMBL" id="JBBCAQ010000016">
    <property type="protein sequence ID" value="KAK7597927.1"/>
    <property type="molecule type" value="Genomic_DNA"/>
</dbReference>
<comment type="function">
    <text evidence="11">Possesses 5'-&gt;3' exoribonuclease activity. May promote termination of transcription by RNA polymerase II.</text>
</comment>
<dbReference type="Gene3D" id="1.25.40.1050">
    <property type="match status" value="1"/>
</dbReference>
<evidence type="ECO:0000256" key="11">
    <source>
        <dbReference type="PIRNR" id="PIRNR037239"/>
    </source>
</evidence>
<evidence type="ECO:0000259" key="14">
    <source>
        <dbReference type="Pfam" id="PF17846"/>
    </source>
</evidence>
<comment type="similarity">
    <text evidence="2 11">Belongs to the 5'-3' exonuclease family. XRN2/RAT1 subfamily.</text>
</comment>
<dbReference type="FunFam" id="3.40.50.12390:FF:000001">
    <property type="entry name" value="5'-3' exoribonuclease"/>
    <property type="match status" value="1"/>
</dbReference>
<dbReference type="InterPro" id="IPR017151">
    <property type="entry name" value="Xrn2/3/4"/>
</dbReference>
<dbReference type="PANTHER" id="PTHR12341">
    <property type="entry name" value="5'-&gt;3' EXORIBONUCLEASE"/>
    <property type="match status" value="1"/>
</dbReference>
<organism evidence="15 16">
    <name type="scientific">Parthenolecanium corni</name>
    <dbReference type="NCBI Taxonomy" id="536013"/>
    <lineage>
        <taxon>Eukaryota</taxon>
        <taxon>Metazoa</taxon>
        <taxon>Ecdysozoa</taxon>
        <taxon>Arthropoda</taxon>
        <taxon>Hexapoda</taxon>
        <taxon>Insecta</taxon>
        <taxon>Pterygota</taxon>
        <taxon>Neoptera</taxon>
        <taxon>Paraneoptera</taxon>
        <taxon>Hemiptera</taxon>
        <taxon>Sternorrhyncha</taxon>
        <taxon>Coccoidea</taxon>
        <taxon>Coccidae</taxon>
        <taxon>Parthenolecanium</taxon>
    </lineage>
</organism>
<accession>A0AAN9TLQ8</accession>
<evidence type="ECO:0000256" key="5">
    <source>
        <dbReference type="ARBA" id="ARBA00022723"/>
    </source>
</evidence>
<keyword evidence="7 11" id="KW-0378">Hydrolase</keyword>
<evidence type="ECO:0000313" key="16">
    <source>
        <dbReference type="Proteomes" id="UP001367676"/>
    </source>
</evidence>
<dbReference type="InterPro" id="IPR041412">
    <property type="entry name" value="Xrn1_helical"/>
</dbReference>
<feature type="domain" description="Xrn1 helical" evidence="14">
    <location>
        <begin position="321"/>
        <end position="772"/>
    </location>
</feature>
<evidence type="ECO:0000256" key="8">
    <source>
        <dbReference type="ARBA" id="ARBA00022833"/>
    </source>
</evidence>
<evidence type="ECO:0000313" key="15">
    <source>
        <dbReference type="EMBL" id="KAK7597927.1"/>
    </source>
</evidence>
<dbReference type="FunFam" id="3.40.50.12390:FF:000003">
    <property type="entry name" value="5'-3' exoribonuclease"/>
    <property type="match status" value="1"/>
</dbReference>
<dbReference type="InterPro" id="IPR027073">
    <property type="entry name" value="5_3_exoribonuclease"/>
</dbReference>
<keyword evidence="9 11" id="KW-0269">Exonuclease</keyword>
<keyword evidence="6" id="KW-0863">Zinc-finger</keyword>
<dbReference type="GO" id="GO:0004534">
    <property type="term" value="F:5'-3' RNA exonuclease activity"/>
    <property type="evidence" value="ECO:0007669"/>
    <property type="project" value="UniProtKB-UniRule"/>
</dbReference>